<dbReference type="Pfam" id="PF00085">
    <property type="entry name" value="Thioredoxin"/>
    <property type="match status" value="1"/>
</dbReference>
<dbReference type="SUPFAM" id="SSF52833">
    <property type="entry name" value="Thioredoxin-like"/>
    <property type="match status" value="1"/>
</dbReference>
<dbReference type="Proteomes" id="UP000560470">
    <property type="component" value="Unassembled WGS sequence"/>
</dbReference>
<organism evidence="2 3">
    <name type="scientific">Pseudomonas edaphica</name>
    <dbReference type="NCBI Taxonomy" id="2006980"/>
    <lineage>
        <taxon>Bacteria</taxon>
        <taxon>Pseudomonadati</taxon>
        <taxon>Pseudomonadota</taxon>
        <taxon>Gammaproteobacteria</taxon>
        <taxon>Pseudomonadales</taxon>
        <taxon>Pseudomonadaceae</taxon>
        <taxon>Pseudomonas</taxon>
    </lineage>
</organism>
<dbReference type="AlphaFoldDB" id="A0A7Y7RPE9"/>
<accession>A0A7Y7RPE9</accession>
<proteinExistence type="predicted"/>
<dbReference type="Gene3D" id="3.40.30.10">
    <property type="entry name" value="Glutaredoxin"/>
    <property type="match status" value="1"/>
</dbReference>
<sequence length="115" mass="12611">MGIASMTYSDLEDYEAQLKKYAAAIVLFTHPDCPGCVGLDERFETIAKQYAGPVTALIVNTDRNPRVPSVSGTPATLVYQFGKVQEQLVGRPLDADAFFSDLFEDYSSREITAPV</sequence>
<dbReference type="CDD" id="cd02947">
    <property type="entry name" value="TRX_family"/>
    <property type="match status" value="1"/>
</dbReference>
<comment type="caution">
    <text evidence="2">The sequence shown here is derived from an EMBL/GenBank/DDBJ whole genome shotgun (WGS) entry which is preliminary data.</text>
</comment>
<dbReference type="RefSeq" id="WP_017135918.1">
    <property type="nucleotide sequence ID" value="NZ_JACAOZ010000005.1"/>
</dbReference>
<dbReference type="EMBL" id="JACAOZ010000005">
    <property type="protein sequence ID" value="NVZ55678.1"/>
    <property type="molecule type" value="Genomic_DNA"/>
</dbReference>
<evidence type="ECO:0000313" key="3">
    <source>
        <dbReference type="Proteomes" id="UP000560470"/>
    </source>
</evidence>
<evidence type="ECO:0000259" key="1">
    <source>
        <dbReference type="Pfam" id="PF00085"/>
    </source>
</evidence>
<gene>
    <name evidence="2" type="ORF">HX797_05320</name>
</gene>
<feature type="domain" description="Thioredoxin" evidence="1">
    <location>
        <begin position="11"/>
        <end position="91"/>
    </location>
</feature>
<reference evidence="2 3" key="1">
    <citation type="submission" date="2020-04" db="EMBL/GenBank/DDBJ databases">
        <title>Molecular characterization of pseudomonads from Agaricus bisporus reveal novel blotch 2 pathogens in Western Europe.</title>
        <authorList>
            <person name="Taparia T."/>
            <person name="Krijger M."/>
            <person name="Haynes E."/>
            <person name="Elpinstone J.G."/>
            <person name="Noble R."/>
            <person name="Van Der Wolf J."/>
        </authorList>
    </citation>
    <scope>NUCLEOTIDE SEQUENCE [LARGE SCALE GENOMIC DNA]</scope>
    <source>
        <strain evidence="2 3">B7002</strain>
    </source>
</reference>
<name>A0A7Y7RPE9_9PSED</name>
<evidence type="ECO:0000313" key="2">
    <source>
        <dbReference type="EMBL" id="NVZ55678.1"/>
    </source>
</evidence>
<dbReference type="InterPro" id="IPR013766">
    <property type="entry name" value="Thioredoxin_domain"/>
</dbReference>
<protein>
    <submittedName>
        <fullName evidence="2">Thioredoxin family protein</fullName>
    </submittedName>
</protein>
<dbReference type="InterPro" id="IPR036249">
    <property type="entry name" value="Thioredoxin-like_sf"/>
</dbReference>